<dbReference type="PANTHER" id="PTHR10584:SF166">
    <property type="entry name" value="RIBOKINASE"/>
    <property type="match status" value="1"/>
</dbReference>
<dbReference type="Gene3D" id="3.40.1190.20">
    <property type="match status" value="1"/>
</dbReference>
<evidence type="ECO:0000256" key="1">
    <source>
        <dbReference type="ARBA" id="ARBA00010688"/>
    </source>
</evidence>
<evidence type="ECO:0000313" key="7">
    <source>
        <dbReference type="Proteomes" id="UP001529235"/>
    </source>
</evidence>
<dbReference type="InterPro" id="IPR029056">
    <property type="entry name" value="Ribokinase-like"/>
</dbReference>
<dbReference type="EMBL" id="JASNVW010000003">
    <property type="protein sequence ID" value="MDK6028855.1"/>
    <property type="molecule type" value="Genomic_DNA"/>
</dbReference>
<comment type="caution">
    <text evidence="6">The sequence shown here is derived from an EMBL/GenBank/DDBJ whole genome shotgun (WGS) entry which is preliminary data.</text>
</comment>
<keyword evidence="7" id="KW-1185">Reference proteome</keyword>
<accession>A0ABD4Z988</accession>
<dbReference type="RefSeq" id="WP_285273841.1">
    <property type="nucleotide sequence ID" value="NZ_JASNVW010000003.1"/>
</dbReference>
<feature type="domain" description="Carbohydrate kinase PfkB" evidence="5">
    <location>
        <begin position="4"/>
        <end position="314"/>
    </location>
</feature>
<evidence type="ECO:0000259" key="5">
    <source>
        <dbReference type="Pfam" id="PF00294"/>
    </source>
</evidence>
<evidence type="ECO:0000256" key="3">
    <source>
        <dbReference type="ARBA" id="ARBA00022777"/>
    </source>
</evidence>
<evidence type="ECO:0000256" key="2">
    <source>
        <dbReference type="ARBA" id="ARBA00022679"/>
    </source>
</evidence>
<name>A0ABD4Z988_9CREN</name>
<dbReference type="Pfam" id="PF00294">
    <property type="entry name" value="PfkB"/>
    <property type="match status" value="1"/>
</dbReference>
<organism evidence="6 7">
    <name type="scientific">Ignisphaera cupida</name>
    <dbReference type="NCBI Taxonomy" id="3050454"/>
    <lineage>
        <taxon>Archaea</taxon>
        <taxon>Thermoproteota</taxon>
        <taxon>Thermoprotei</taxon>
        <taxon>Desulfurococcales</taxon>
        <taxon>Desulfurococcaceae</taxon>
        <taxon>Ignisphaera</taxon>
    </lineage>
</organism>
<dbReference type="PRINTS" id="PR00990">
    <property type="entry name" value="RIBOKINASE"/>
</dbReference>
<dbReference type="InterPro" id="IPR002139">
    <property type="entry name" value="Ribo/fructo_kinase"/>
</dbReference>
<keyword evidence="3 4" id="KW-0418">Kinase</keyword>
<sequence length="341" mass="36995">MAPKIMLVGVSVCDIILVVPEISKPGDIVYLDRGITISLGGHPCNISVDLVKLGYSSSLIYVVSAIGNDFCGKFIEETLSSYSLQLNLVKIPGVGSNKNVIVVVKGEDRRFHVEVGASMHMQSKDVIKLVEEVKPGLIHLAVGLLGDVDTNLQNVLAASHNVGAVTFVDVGAPRPYGKADWRFLIESLKYADIFHANRYELQNVFGVEGIFDGIKKALATGAKIVVVTDGERGAYIAKDNYVIYQKAFKVDVVDPTGAGDAFQAGLIYKLVELAGDKFSRSYIEGIGYDELAEILLFSQAVGAVCVTQPGTTTAVSRENVENLLKKQRDEVMKSIKRMRIL</sequence>
<dbReference type="InterPro" id="IPR002173">
    <property type="entry name" value="Carboh/pur_kinase_PfkB_CS"/>
</dbReference>
<protein>
    <submittedName>
        <fullName evidence="6">Carbohydrate kinase family protein</fullName>
    </submittedName>
</protein>
<evidence type="ECO:0000313" key="6">
    <source>
        <dbReference type="EMBL" id="MDK6028855.1"/>
    </source>
</evidence>
<proteinExistence type="inferred from homology"/>
<reference evidence="6 7" key="1">
    <citation type="submission" date="2023-05" db="EMBL/GenBank/DDBJ databases">
        <title>A new hyperthermophilic archaea 'Ignisphaera cupida' sp. nov. and description of the family 'Ignisphaeraceae' fam. nov.</title>
        <authorList>
            <person name="Podosokorskaya O.A."/>
            <person name="Elcheninov A.G."/>
            <person name="Klukina A."/>
            <person name="Merkel A.Y."/>
        </authorList>
    </citation>
    <scope>NUCLEOTIDE SEQUENCE [LARGE SCALE GENOMIC DNA]</scope>
    <source>
        <strain evidence="6 7">4213-co</strain>
    </source>
</reference>
<dbReference type="InterPro" id="IPR011611">
    <property type="entry name" value="PfkB_dom"/>
</dbReference>
<evidence type="ECO:0000256" key="4">
    <source>
        <dbReference type="RuleBase" id="RU003704"/>
    </source>
</evidence>
<gene>
    <name evidence="6" type="ORF">QPL79_05710</name>
</gene>
<dbReference type="PANTHER" id="PTHR10584">
    <property type="entry name" value="SUGAR KINASE"/>
    <property type="match status" value="1"/>
</dbReference>
<dbReference type="GO" id="GO:0006796">
    <property type="term" value="P:phosphate-containing compound metabolic process"/>
    <property type="evidence" value="ECO:0007669"/>
    <property type="project" value="UniProtKB-ARBA"/>
</dbReference>
<dbReference type="AlphaFoldDB" id="A0ABD4Z988"/>
<comment type="similarity">
    <text evidence="1 4">Belongs to the carbohydrate kinase PfkB family.</text>
</comment>
<dbReference type="SUPFAM" id="SSF53613">
    <property type="entry name" value="Ribokinase-like"/>
    <property type="match status" value="1"/>
</dbReference>
<dbReference type="GO" id="GO:0016301">
    <property type="term" value="F:kinase activity"/>
    <property type="evidence" value="ECO:0007669"/>
    <property type="project" value="UniProtKB-KW"/>
</dbReference>
<keyword evidence="2 4" id="KW-0808">Transferase</keyword>
<dbReference type="PROSITE" id="PS00584">
    <property type="entry name" value="PFKB_KINASES_2"/>
    <property type="match status" value="1"/>
</dbReference>
<dbReference type="Proteomes" id="UP001529235">
    <property type="component" value="Unassembled WGS sequence"/>
</dbReference>